<feature type="compositionally biased region" description="Acidic residues" evidence="10">
    <location>
        <begin position="50"/>
        <end position="77"/>
    </location>
</feature>
<reference evidence="11 12" key="1">
    <citation type="submission" date="2023-09" db="EMBL/GenBank/DDBJ databases">
        <title>Description of three actinobacteria isolated from air of manufacturing shop in a pharmaceutical factory.</title>
        <authorList>
            <person name="Zhang D.-F."/>
        </authorList>
    </citation>
    <scope>NUCLEOTIDE SEQUENCE [LARGE SCALE GENOMIC DNA]</scope>
    <source>
        <strain evidence="11 12">LY-0111</strain>
    </source>
</reference>
<dbReference type="SMART" id="SM00098">
    <property type="entry name" value="alkPPc"/>
    <property type="match status" value="1"/>
</dbReference>
<keyword evidence="5" id="KW-0479">Metal-binding</keyword>
<dbReference type="GO" id="GO:0004035">
    <property type="term" value="F:alkaline phosphatase activity"/>
    <property type="evidence" value="ECO:0007669"/>
    <property type="project" value="UniProtKB-EC"/>
</dbReference>
<dbReference type="InterPro" id="IPR018299">
    <property type="entry name" value="Alkaline_phosphatase_AS"/>
</dbReference>
<sequence length="542" mass="56949">MRGHHWLSENDGRLEEGPRHLSRALAVTALGAVLALTACGGEGAQAAGGSDDEQQDQDESTNGDDSTDEDGGEEQDGGSEGSGDGSGGRHTDRSAVGDTSEHGGAQRITEDQTEEIREAVQDAGAKNVILLIGDGMADSELTIARNYEHGAGGFLPGLDSLPMTGQYTTYALDEETGETNYVIDSAASATAWSTGTKTYNGALGVDVDGESQETILEMAQEAGLRTGNVSTAEIQDATPAALVSHISQRGCYGPEETAEECPEALLEDGGPGSITEQYLEARADVTLGGGAETFEQEAVAGDWEGMTLMEQAEDRGYQIVTDADELGAVDSADEDAPVLGLFSEGNMPVRWEGPLATEGGAEEGAEECTENDERTDDIPDLATMTDKAIELLDDDEGFFLQVEGASIDKENHAHNPCGQIGETIDLDEATEVAMDFAEEDGETLVVVTADHAHTSQITYTGEDTPGLTRTLTTNEGAEMTVAYGTAEEDESQMHTGAQLRIAAYGPGAANVVGLTDQTDLFFTMAEALDFDVDRESAIDEDS</sequence>
<evidence type="ECO:0000256" key="9">
    <source>
        <dbReference type="RuleBase" id="RU003946"/>
    </source>
</evidence>
<dbReference type="EMBL" id="JAVKGR010000002">
    <property type="protein sequence ID" value="MDR8018701.1"/>
    <property type="molecule type" value="Genomic_DNA"/>
</dbReference>
<comment type="caution">
    <text evidence="11">The sequence shown here is derived from an EMBL/GenBank/DDBJ whole genome shotgun (WGS) entry which is preliminary data.</text>
</comment>
<dbReference type="InterPro" id="IPR001952">
    <property type="entry name" value="Alkaline_phosphatase"/>
</dbReference>
<accession>A0ABU2DQM2</accession>
<keyword evidence="4" id="KW-0597">Phosphoprotein</keyword>
<evidence type="ECO:0000256" key="8">
    <source>
        <dbReference type="ARBA" id="ARBA00022842"/>
    </source>
</evidence>
<keyword evidence="7" id="KW-0862">Zinc</keyword>
<evidence type="ECO:0000313" key="12">
    <source>
        <dbReference type="Proteomes" id="UP001251870"/>
    </source>
</evidence>
<dbReference type="PANTHER" id="PTHR11596">
    <property type="entry name" value="ALKALINE PHOSPHATASE"/>
    <property type="match status" value="1"/>
</dbReference>
<evidence type="ECO:0000256" key="3">
    <source>
        <dbReference type="ARBA" id="ARBA00005984"/>
    </source>
</evidence>
<dbReference type="NCBIfam" id="NF007810">
    <property type="entry name" value="PRK10518.1"/>
    <property type="match status" value="1"/>
</dbReference>
<dbReference type="CDD" id="cd16012">
    <property type="entry name" value="ALP"/>
    <property type="match status" value="1"/>
</dbReference>
<dbReference type="Pfam" id="PF00245">
    <property type="entry name" value="Alk_phosphatase"/>
    <property type="match status" value="2"/>
</dbReference>
<gene>
    <name evidence="11" type="primary">phoA</name>
    <name evidence="11" type="ORF">RIL96_03865</name>
</gene>
<evidence type="ECO:0000256" key="10">
    <source>
        <dbReference type="SAM" id="MobiDB-lite"/>
    </source>
</evidence>
<evidence type="ECO:0000256" key="1">
    <source>
        <dbReference type="ARBA" id="ARBA00001946"/>
    </source>
</evidence>
<dbReference type="InterPro" id="IPR017850">
    <property type="entry name" value="Alkaline_phosphatase_core_sf"/>
</dbReference>
<protein>
    <submittedName>
        <fullName evidence="11">Alkaline phosphatase</fullName>
        <ecNumber evidence="11">3.1.3.1</ecNumber>
    </submittedName>
</protein>
<comment type="cofactor">
    <cofactor evidence="2">
        <name>Zn(2+)</name>
        <dbReference type="ChEBI" id="CHEBI:29105"/>
    </cofactor>
</comment>
<dbReference type="EC" id="3.1.3.1" evidence="11"/>
<name>A0ABU2DQM2_9MICC</name>
<proteinExistence type="inferred from homology"/>
<dbReference type="PRINTS" id="PR00113">
    <property type="entry name" value="ALKPHPHTASE"/>
</dbReference>
<dbReference type="SUPFAM" id="SSF53649">
    <property type="entry name" value="Alkaline phosphatase-like"/>
    <property type="match status" value="1"/>
</dbReference>
<comment type="cofactor">
    <cofactor evidence="1">
        <name>Mg(2+)</name>
        <dbReference type="ChEBI" id="CHEBI:18420"/>
    </cofactor>
</comment>
<keyword evidence="12" id="KW-1185">Reference proteome</keyword>
<organism evidence="11 12">
    <name type="scientific">Nesterenkonia aerolata</name>
    <dbReference type="NCBI Taxonomy" id="3074079"/>
    <lineage>
        <taxon>Bacteria</taxon>
        <taxon>Bacillati</taxon>
        <taxon>Actinomycetota</taxon>
        <taxon>Actinomycetes</taxon>
        <taxon>Micrococcales</taxon>
        <taxon>Micrococcaceae</taxon>
        <taxon>Nesterenkonia</taxon>
    </lineage>
</organism>
<keyword evidence="6 11" id="KW-0378">Hydrolase</keyword>
<feature type="region of interest" description="Disordered" evidence="10">
    <location>
        <begin position="42"/>
        <end position="112"/>
    </location>
</feature>
<evidence type="ECO:0000256" key="6">
    <source>
        <dbReference type="ARBA" id="ARBA00022801"/>
    </source>
</evidence>
<feature type="compositionally biased region" description="Basic and acidic residues" evidence="10">
    <location>
        <begin position="87"/>
        <end position="101"/>
    </location>
</feature>
<dbReference type="Proteomes" id="UP001251870">
    <property type="component" value="Unassembled WGS sequence"/>
</dbReference>
<dbReference type="RefSeq" id="WP_310547678.1">
    <property type="nucleotide sequence ID" value="NZ_JAVKGR010000002.1"/>
</dbReference>
<evidence type="ECO:0000313" key="11">
    <source>
        <dbReference type="EMBL" id="MDR8018701.1"/>
    </source>
</evidence>
<keyword evidence="8" id="KW-0460">Magnesium</keyword>
<dbReference type="PROSITE" id="PS00123">
    <property type="entry name" value="ALKALINE_PHOSPHATASE"/>
    <property type="match status" value="1"/>
</dbReference>
<evidence type="ECO:0000256" key="5">
    <source>
        <dbReference type="ARBA" id="ARBA00022723"/>
    </source>
</evidence>
<dbReference type="PANTHER" id="PTHR11596:SF5">
    <property type="entry name" value="ALKALINE PHOSPHATASE"/>
    <property type="match status" value="1"/>
</dbReference>
<evidence type="ECO:0000256" key="2">
    <source>
        <dbReference type="ARBA" id="ARBA00001947"/>
    </source>
</evidence>
<dbReference type="Gene3D" id="3.40.720.10">
    <property type="entry name" value="Alkaline Phosphatase, subunit A"/>
    <property type="match status" value="1"/>
</dbReference>
<comment type="similarity">
    <text evidence="3 9">Belongs to the alkaline phosphatase family.</text>
</comment>
<evidence type="ECO:0000256" key="4">
    <source>
        <dbReference type="ARBA" id="ARBA00022553"/>
    </source>
</evidence>
<evidence type="ECO:0000256" key="7">
    <source>
        <dbReference type="ARBA" id="ARBA00022833"/>
    </source>
</evidence>